<proteinExistence type="inferred from homology"/>
<evidence type="ECO:0000259" key="6">
    <source>
        <dbReference type="PROSITE" id="PS50983"/>
    </source>
</evidence>
<dbReference type="PROSITE" id="PS51257">
    <property type="entry name" value="PROKAR_LIPOPROTEIN"/>
    <property type="match status" value="1"/>
</dbReference>
<keyword evidence="3" id="KW-0813">Transport</keyword>
<dbReference type="Pfam" id="PF01497">
    <property type="entry name" value="Peripla_BP_2"/>
    <property type="match status" value="1"/>
</dbReference>
<dbReference type="PROSITE" id="PS50983">
    <property type="entry name" value="FE_B12_PBP"/>
    <property type="match status" value="1"/>
</dbReference>
<name>A0AB39BKL1_9MICO</name>
<dbReference type="GO" id="GO:1901678">
    <property type="term" value="P:iron coordination entity transport"/>
    <property type="evidence" value="ECO:0007669"/>
    <property type="project" value="UniProtKB-ARBA"/>
</dbReference>
<feature type="signal peptide" evidence="5">
    <location>
        <begin position="1"/>
        <end position="22"/>
    </location>
</feature>
<evidence type="ECO:0000256" key="3">
    <source>
        <dbReference type="ARBA" id="ARBA00022448"/>
    </source>
</evidence>
<organism evidence="7">
    <name type="scientific">Herbiconiux sp. A18JL235</name>
    <dbReference type="NCBI Taxonomy" id="3152363"/>
    <lineage>
        <taxon>Bacteria</taxon>
        <taxon>Bacillati</taxon>
        <taxon>Actinomycetota</taxon>
        <taxon>Actinomycetes</taxon>
        <taxon>Micrococcales</taxon>
        <taxon>Microbacteriaceae</taxon>
        <taxon>Herbiconiux</taxon>
    </lineage>
</organism>
<evidence type="ECO:0000313" key="7">
    <source>
        <dbReference type="EMBL" id="XDI06617.1"/>
    </source>
</evidence>
<dbReference type="PANTHER" id="PTHR30532:SF24">
    <property type="entry name" value="FERRIC ENTEROBACTIN-BINDING PERIPLASMIC PROTEIN FEPB"/>
    <property type="match status" value="1"/>
</dbReference>
<gene>
    <name evidence="7" type="ORF">ABFY20_05825</name>
</gene>
<protein>
    <submittedName>
        <fullName evidence="7">ABC transporter substrate-binding protein</fullName>
    </submittedName>
</protein>
<reference evidence="7" key="1">
    <citation type="submission" date="2024-05" db="EMBL/GenBank/DDBJ databases">
        <title>Herbiconiux sp. A18JL235.</title>
        <authorList>
            <person name="Zhang G."/>
        </authorList>
    </citation>
    <scope>NUCLEOTIDE SEQUENCE</scope>
    <source>
        <strain evidence="7">A18JL235</strain>
    </source>
</reference>
<dbReference type="EMBL" id="CP162511">
    <property type="protein sequence ID" value="XDI06617.1"/>
    <property type="molecule type" value="Genomic_DNA"/>
</dbReference>
<dbReference type="GO" id="GO:0030288">
    <property type="term" value="C:outer membrane-bounded periplasmic space"/>
    <property type="evidence" value="ECO:0007669"/>
    <property type="project" value="TreeGrafter"/>
</dbReference>
<dbReference type="RefSeq" id="WP_368498996.1">
    <property type="nucleotide sequence ID" value="NZ_CP162511.1"/>
</dbReference>
<feature type="chain" id="PRO_5044213226" evidence="5">
    <location>
        <begin position="23"/>
        <end position="340"/>
    </location>
</feature>
<comment type="similarity">
    <text evidence="2">Belongs to the bacterial solute-binding protein 8 family.</text>
</comment>
<dbReference type="SUPFAM" id="SSF53807">
    <property type="entry name" value="Helical backbone' metal receptor"/>
    <property type="match status" value="1"/>
</dbReference>
<evidence type="ECO:0000256" key="4">
    <source>
        <dbReference type="ARBA" id="ARBA00022729"/>
    </source>
</evidence>
<keyword evidence="4 5" id="KW-0732">Signal</keyword>
<dbReference type="PANTHER" id="PTHR30532">
    <property type="entry name" value="IRON III DICITRATE-BINDING PERIPLASMIC PROTEIN"/>
    <property type="match status" value="1"/>
</dbReference>
<dbReference type="InterPro" id="IPR051313">
    <property type="entry name" value="Bact_iron-sidero_bind"/>
</dbReference>
<evidence type="ECO:0000256" key="1">
    <source>
        <dbReference type="ARBA" id="ARBA00004196"/>
    </source>
</evidence>
<sequence>MRPLRRSLAGIALVAASGLALTACSGTTSATTETPAADGSSSTVDTLFGEIAVPAPSDDLKVVALGWSDAEMALALGVTPVGVYSWQGFTAGEKGVGPWATELFGDVTPELIESTGDSVNFEQIQALDPDLILNTRSAGDEKEFQRLSEIAPTVYAPQGTAAFATAWDAQLEQVGAALGKSDEAAALVDETNAAIDEAAAAHPEFAGLTTVAGTKFGDAYGAYLAGDGRFDLLAQLGFVQNPAVLELEPAGFFANVSAEQISSLDAQVAVLLPIGFTAAETTADPLIQTLPVVKDGRAVVLDPNDELTMAYSAASVLSIPVVLEGLVPQLADAAAKVPAN</sequence>
<evidence type="ECO:0000256" key="2">
    <source>
        <dbReference type="ARBA" id="ARBA00008814"/>
    </source>
</evidence>
<dbReference type="AlphaFoldDB" id="A0AB39BKL1"/>
<dbReference type="Gene3D" id="3.40.50.1980">
    <property type="entry name" value="Nitrogenase molybdenum iron protein domain"/>
    <property type="match status" value="2"/>
</dbReference>
<feature type="domain" description="Fe/B12 periplasmic-binding" evidence="6">
    <location>
        <begin position="61"/>
        <end position="334"/>
    </location>
</feature>
<comment type="subcellular location">
    <subcellularLocation>
        <location evidence="1">Cell envelope</location>
    </subcellularLocation>
</comment>
<dbReference type="InterPro" id="IPR002491">
    <property type="entry name" value="ABC_transptr_periplasmic_BD"/>
</dbReference>
<evidence type="ECO:0000256" key="5">
    <source>
        <dbReference type="SAM" id="SignalP"/>
    </source>
</evidence>
<accession>A0AB39BKL1</accession>